<dbReference type="InterPro" id="IPR009071">
    <property type="entry name" value="HMG_box_dom"/>
</dbReference>
<protein>
    <recommendedName>
        <fullName evidence="3">HMG box domain-containing protein</fullName>
    </recommendedName>
</protein>
<dbReference type="Proteomes" id="UP000054324">
    <property type="component" value="Unassembled WGS sequence"/>
</dbReference>
<feature type="compositionally biased region" description="Basic residues" evidence="2">
    <location>
        <begin position="1"/>
        <end position="19"/>
    </location>
</feature>
<name>A0A075AJU6_OPIVI</name>
<feature type="region of interest" description="Disordered" evidence="2">
    <location>
        <begin position="1"/>
        <end position="21"/>
    </location>
</feature>
<proteinExistence type="predicted"/>
<accession>A0A075AJU6</accession>
<dbReference type="GO" id="GO:0005634">
    <property type="term" value="C:nucleus"/>
    <property type="evidence" value="ECO:0007669"/>
    <property type="project" value="UniProtKB-UniRule"/>
</dbReference>
<feature type="domain" description="HMG box" evidence="3">
    <location>
        <begin position="17"/>
        <end position="80"/>
    </location>
</feature>
<evidence type="ECO:0000259" key="3">
    <source>
        <dbReference type="PROSITE" id="PS50118"/>
    </source>
</evidence>
<dbReference type="RefSeq" id="XP_009162169.1">
    <property type="nucleotide sequence ID" value="XM_009163905.1"/>
</dbReference>
<dbReference type="GeneID" id="20314385"/>
<dbReference type="InterPro" id="IPR036910">
    <property type="entry name" value="HMG_box_dom_sf"/>
</dbReference>
<dbReference type="OrthoDB" id="5550281at2759"/>
<dbReference type="SMART" id="SM00398">
    <property type="entry name" value="HMG"/>
    <property type="match status" value="1"/>
</dbReference>
<dbReference type="KEGG" id="ovi:T265_00197"/>
<keyword evidence="5" id="KW-1185">Reference proteome</keyword>
<sequence>MPAKKKPSRERKSNLKSRRAPGPYALFVSSMRKNYSGSFTQFSKCCAATWRQLSESEKEKFRKKAKKQQKKPGRKHEPKSLAFLRFVSRTYDCLRRKHPEWPSKKIREQLMKNYQKIKCKCVKKK</sequence>
<dbReference type="AlphaFoldDB" id="A0A075AJU6"/>
<evidence type="ECO:0000256" key="1">
    <source>
        <dbReference type="PROSITE-ProRule" id="PRU00267"/>
    </source>
</evidence>
<dbReference type="CTD" id="20314385"/>
<dbReference type="EMBL" id="KL596620">
    <property type="protein sequence ID" value="KER33999.1"/>
    <property type="molecule type" value="Genomic_DNA"/>
</dbReference>
<dbReference type="CDD" id="cd00084">
    <property type="entry name" value="HMG-box_SF"/>
    <property type="match status" value="1"/>
</dbReference>
<keyword evidence="1" id="KW-0539">Nucleus</keyword>
<dbReference type="GO" id="GO:0003677">
    <property type="term" value="F:DNA binding"/>
    <property type="evidence" value="ECO:0007669"/>
    <property type="project" value="UniProtKB-UniRule"/>
</dbReference>
<reference evidence="4 5" key="1">
    <citation type="submission" date="2013-11" db="EMBL/GenBank/DDBJ databases">
        <title>Opisthorchis viverrini - life in the bile duct.</title>
        <authorList>
            <person name="Young N.D."/>
            <person name="Nagarajan N."/>
            <person name="Lin S.J."/>
            <person name="Korhonen P.K."/>
            <person name="Jex A.R."/>
            <person name="Hall R.S."/>
            <person name="Safavi-Hemami H."/>
            <person name="Kaewkong W."/>
            <person name="Bertrand D."/>
            <person name="Gao S."/>
            <person name="Seet Q."/>
            <person name="Wongkham S."/>
            <person name="Teh B.T."/>
            <person name="Wongkham C."/>
            <person name="Intapan P.M."/>
            <person name="Maleewong W."/>
            <person name="Yang X."/>
            <person name="Hu M."/>
            <person name="Wang Z."/>
            <person name="Hofmann A."/>
            <person name="Sternberg P.W."/>
            <person name="Tan P."/>
            <person name="Wang J."/>
            <person name="Gasser R.B."/>
        </authorList>
    </citation>
    <scope>NUCLEOTIDE SEQUENCE [LARGE SCALE GENOMIC DNA]</scope>
</reference>
<organism evidence="4 5">
    <name type="scientific">Opisthorchis viverrini</name>
    <name type="common">Southeast Asian liver fluke</name>
    <dbReference type="NCBI Taxonomy" id="6198"/>
    <lineage>
        <taxon>Eukaryota</taxon>
        <taxon>Metazoa</taxon>
        <taxon>Spiralia</taxon>
        <taxon>Lophotrochozoa</taxon>
        <taxon>Platyhelminthes</taxon>
        <taxon>Trematoda</taxon>
        <taxon>Digenea</taxon>
        <taxon>Opisthorchiida</taxon>
        <taxon>Opisthorchiata</taxon>
        <taxon>Opisthorchiidae</taxon>
        <taxon>Opisthorchis</taxon>
    </lineage>
</organism>
<evidence type="ECO:0000313" key="4">
    <source>
        <dbReference type="EMBL" id="KER33999.1"/>
    </source>
</evidence>
<evidence type="ECO:0000256" key="2">
    <source>
        <dbReference type="SAM" id="MobiDB-lite"/>
    </source>
</evidence>
<feature type="compositionally biased region" description="Basic residues" evidence="2">
    <location>
        <begin position="61"/>
        <end position="77"/>
    </location>
</feature>
<dbReference type="SUPFAM" id="SSF47095">
    <property type="entry name" value="HMG-box"/>
    <property type="match status" value="1"/>
</dbReference>
<dbReference type="Pfam" id="PF09011">
    <property type="entry name" value="HMG_box_2"/>
    <property type="match status" value="1"/>
</dbReference>
<feature type="region of interest" description="Disordered" evidence="2">
    <location>
        <begin position="54"/>
        <end position="79"/>
    </location>
</feature>
<dbReference type="PROSITE" id="PS50118">
    <property type="entry name" value="HMG_BOX_2"/>
    <property type="match status" value="1"/>
</dbReference>
<keyword evidence="1" id="KW-0238">DNA-binding</keyword>
<dbReference type="Gene3D" id="1.10.30.10">
    <property type="entry name" value="High mobility group box domain"/>
    <property type="match status" value="1"/>
</dbReference>
<evidence type="ECO:0000313" key="5">
    <source>
        <dbReference type="Proteomes" id="UP000054324"/>
    </source>
</evidence>
<gene>
    <name evidence="4" type="ORF">T265_00197</name>
</gene>
<feature type="DNA-binding region" description="HMG box" evidence="1">
    <location>
        <begin position="17"/>
        <end position="80"/>
    </location>
</feature>